<feature type="transmembrane region" description="Helical" evidence="1">
    <location>
        <begin position="89"/>
        <end position="113"/>
    </location>
</feature>
<feature type="transmembrane region" description="Helical" evidence="1">
    <location>
        <begin position="40"/>
        <end position="69"/>
    </location>
</feature>
<dbReference type="Pfam" id="PF23636">
    <property type="entry name" value="DUF7144"/>
    <property type="match status" value="1"/>
</dbReference>
<evidence type="ECO:0000313" key="3">
    <source>
        <dbReference type="EMBL" id="RZU24531.1"/>
    </source>
</evidence>
<name>A0A4Q7XM88_9ACTN</name>
<dbReference type="RefSeq" id="WP_130438664.1">
    <property type="nucleotide sequence ID" value="NZ_SHKR01000001.1"/>
</dbReference>
<evidence type="ECO:0000256" key="1">
    <source>
        <dbReference type="SAM" id="Phobius"/>
    </source>
</evidence>
<gene>
    <name evidence="3" type="ORF">EV645_0174</name>
</gene>
<comment type="caution">
    <text evidence="3">The sequence shown here is derived from an EMBL/GenBank/DDBJ whole genome shotgun (WGS) entry which is preliminary data.</text>
</comment>
<keyword evidence="4" id="KW-1185">Reference proteome</keyword>
<feature type="domain" description="DUF7144" evidence="2">
    <location>
        <begin position="5"/>
        <end position="117"/>
    </location>
</feature>
<evidence type="ECO:0000313" key="4">
    <source>
        <dbReference type="Proteomes" id="UP000292027"/>
    </source>
</evidence>
<feature type="transmembrane region" description="Helical" evidence="1">
    <location>
        <begin position="6"/>
        <end position="28"/>
    </location>
</feature>
<dbReference type="OrthoDB" id="4482242at2"/>
<reference evidence="3 4" key="1">
    <citation type="journal article" date="2015" name="Stand. Genomic Sci.">
        <title>Genomic Encyclopedia of Bacterial and Archaeal Type Strains, Phase III: the genomes of soil and plant-associated and newly described type strains.</title>
        <authorList>
            <person name="Whitman W.B."/>
            <person name="Woyke T."/>
            <person name="Klenk H.P."/>
            <person name="Zhou Y."/>
            <person name="Lilburn T.G."/>
            <person name="Beck B.J."/>
            <person name="De Vos P."/>
            <person name="Vandamme P."/>
            <person name="Eisen J.A."/>
            <person name="Garrity G."/>
            <person name="Hugenholtz P."/>
            <person name="Kyrpides N.C."/>
        </authorList>
    </citation>
    <scope>NUCLEOTIDE SEQUENCE [LARGE SCALE GENOMIC DNA]</scope>
    <source>
        <strain evidence="3 4">VKM Ac-2540</strain>
    </source>
</reference>
<evidence type="ECO:0000259" key="2">
    <source>
        <dbReference type="Pfam" id="PF23636"/>
    </source>
</evidence>
<proteinExistence type="predicted"/>
<keyword evidence="1" id="KW-1133">Transmembrane helix</keyword>
<accession>A0A4Q7XM88</accession>
<organism evidence="3 4">
    <name type="scientific">Kribbella rubisoli</name>
    <dbReference type="NCBI Taxonomy" id="3075929"/>
    <lineage>
        <taxon>Bacteria</taxon>
        <taxon>Bacillati</taxon>
        <taxon>Actinomycetota</taxon>
        <taxon>Actinomycetes</taxon>
        <taxon>Propionibacteriales</taxon>
        <taxon>Kribbellaceae</taxon>
        <taxon>Kribbella</taxon>
    </lineage>
</organism>
<keyword evidence="1" id="KW-0472">Membrane</keyword>
<dbReference type="AlphaFoldDB" id="A0A4Q7XM88"/>
<protein>
    <recommendedName>
        <fullName evidence="2">DUF7144 domain-containing protein</fullName>
    </recommendedName>
</protein>
<dbReference type="InterPro" id="IPR055568">
    <property type="entry name" value="DUF7144"/>
</dbReference>
<sequence length="151" mass="16370">MTGVVVFAGALLMMTGLVNVFEGFIALFSDERLVITRENLIIVDVTVWGWIILIFGLLLIGVGACLLMAQTWARIASIVLVCLHAVTQVAWLGAYPVWGLLMIALDVLVLYALTARWTDVRGELGVGSGTEWSGQEAADLTAAERRRPPLS</sequence>
<keyword evidence="1" id="KW-0812">Transmembrane</keyword>
<dbReference type="Proteomes" id="UP000292027">
    <property type="component" value="Unassembled WGS sequence"/>
</dbReference>
<dbReference type="EMBL" id="SHKR01000001">
    <property type="protein sequence ID" value="RZU24531.1"/>
    <property type="molecule type" value="Genomic_DNA"/>
</dbReference>